<comment type="caution">
    <text evidence="2">The sequence shown here is derived from an EMBL/GenBank/DDBJ whole genome shotgun (WGS) entry which is preliminary data.</text>
</comment>
<dbReference type="Proteomes" id="UP001152888">
    <property type="component" value="Unassembled WGS sequence"/>
</dbReference>
<evidence type="ECO:0000256" key="1">
    <source>
        <dbReference type="SAM" id="MobiDB-lite"/>
    </source>
</evidence>
<reference evidence="2" key="1">
    <citation type="submission" date="2022-03" db="EMBL/GenBank/DDBJ databases">
        <authorList>
            <person name="Sayadi A."/>
        </authorList>
    </citation>
    <scope>NUCLEOTIDE SEQUENCE</scope>
</reference>
<organism evidence="2 3">
    <name type="scientific">Acanthoscelides obtectus</name>
    <name type="common">Bean weevil</name>
    <name type="synonym">Bruchus obtectus</name>
    <dbReference type="NCBI Taxonomy" id="200917"/>
    <lineage>
        <taxon>Eukaryota</taxon>
        <taxon>Metazoa</taxon>
        <taxon>Ecdysozoa</taxon>
        <taxon>Arthropoda</taxon>
        <taxon>Hexapoda</taxon>
        <taxon>Insecta</taxon>
        <taxon>Pterygota</taxon>
        <taxon>Neoptera</taxon>
        <taxon>Endopterygota</taxon>
        <taxon>Coleoptera</taxon>
        <taxon>Polyphaga</taxon>
        <taxon>Cucujiformia</taxon>
        <taxon>Chrysomeloidea</taxon>
        <taxon>Chrysomelidae</taxon>
        <taxon>Bruchinae</taxon>
        <taxon>Bruchini</taxon>
        <taxon>Acanthoscelides</taxon>
    </lineage>
</organism>
<accession>A0A9P0L6N5</accession>
<name>A0A9P0L6N5_ACAOB</name>
<keyword evidence="3" id="KW-1185">Reference proteome</keyword>
<protein>
    <submittedName>
        <fullName evidence="2">Uncharacterized protein</fullName>
    </submittedName>
</protein>
<feature type="compositionally biased region" description="Basic and acidic residues" evidence="1">
    <location>
        <begin position="1"/>
        <end position="19"/>
    </location>
</feature>
<dbReference type="AlphaFoldDB" id="A0A9P0L6N5"/>
<sequence>MYKEYQIGREKSTPTDRAPRFPGGGKAAAFCIPQVMAYVRSRVYRLQIVEIRFAMRLFSSYVQSPAHQATIESVRNSPTKWISGSEVQALATKSGSNIIKKLFKLGYATLPHGSEKHVTPEDKPRCLRSV</sequence>
<evidence type="ECO:0000313" key="2">
    <source>
        <dbReference type="EMBL" id="CAH1988610.1"/>
    </source>
</evidence>
<gene>
    <name evidence="2" type="ORF">ACAOBT_LOCUS18573</name>
</gene>
<proteinExistence type="predicted"/>
<dbReference type="EMBL" id="CAKOFQ010007048">
    <property type="protein sequence ID" value="CAH1988610.1"/>
    <property type="molecule type" value="Genomic_DNA"/>
</dbReference>
<feature type="region of interest" description="Disordered" evidence="1">
    <location>
        <begin position="1"/>
        <end position="20"/>
    </location>
</feature>
<evidence type="ECO:0000313" key="3">
    <source>
        <dbReference type="Proteomes" id="UP001152888"/>
    </source>
</evidence>